<dbReference type="GeneID" id="74947791"/>
<organism evidence="8 9">
    <name type="scientific">Nitrososphaera viennensis EN76</name>
    <dbReference type="NCBI Taxonomy" id="926571"/>
    <lineage>
        <taxon>Archaea</taxon>
        <taxon>Nitrososphaerota</taxon>
        <taxon>Nitrososphaeria</taxon>
        <taxon>Nitrososphaerales</taxon>
        <taxon>Nitrososphaeraceae</taxon>
        <taxon>Nitrososphaera</taxon>
    </lineage>
</organism>
<comment type="subcellular location">
    <subcellularLocation>
        <location evidence="7">Cytoplasm</location>
    </subcellularLocation>
</comment>
<name>A0A060HJW0_9ARCH</name>
<protein>
    <recommendedName>
        <fullName evidence="7">Inorganic pyrophosphatase</fullName>
        <ecNumber evidence="7">3.6.1.1</ecNumber>
    </recommendedName>
    <alternativeName>
        <fullName evidence="7">Pyrophosphate phospho-hydrolase</fullName>
        <shortName evidence="7">PPase</shortName>
    </alternativeName>
</protein>
<feature type="binding site" evidence="7">
    <location>
        <position position="71"/>
    </location>
    <ligand>
        <name>Mg(2+)</name>
        <dbReference type="ChEBI" id="CHEBI:18420"/>
        <label>2</label>
    </ligand>
</feature>
<feature type="binding site" evidence="7">
    <location>
        <position position="44"/>
    </location>
    <ligand>
        <name>substrate</name>
    </ligand>
</feature>
<keyword evidence="5 7" id="KW-0460">Magnesium</keyword>
<comment type="catalytic activity">
    <reaction evidence="6 7">
        <text>diphosphate + H2O = 2 phosphate + H(+)</text>
        <dbReference type="Rhea" id="RHEA:24576"/>
        <dbReference type="ChEBI" id="CHEBI:15377"/>
        <dbReference type="ChEBI" id="CHEBI:15378"/>
        <dbReference type="ChEBI" id="CHEBI:33019"/>
        <dbReference type="ChEBI" id="CHEBI:43474"/>
        <dbReference type="EC" id="3.6.1.1"/>
    </reaction>
</comment>
<evidence type="ECO:0000313" key="8">
    <source>
        <dbReference type="EMBL" id="AIC16824.1"/>
    </source>
</evidence>
<dbReference type="GO" id="GO:0006796">
    <property type="term" value="P:phosphate-containing compound metabolic process"/>
    <property type="evidence" value="ECO:0007669"/>
    <property type="project" value="InterPro"/>
</dbReference>
<gene>
    <name evidence="7 8" type="primary">ppa</name>
    <name evidence="8" type="ORF">NVIE_025540</name>
</gene>
<sequence>MALVDTLKAGKNPPEELNVVIEIPKGSNIKYEIDDETGALFVDRKLFTAMFYPCNYGFVPQTKEKDGDPVDVLVLGNDPVVPSSVIRANPVGVLITADEEGEDAKVVAVPVAKIDPSFSDVKDINNVPQHIQDQIKHFFEHYKELEKGKYVKVKGWENKESAKKKISEAMERYNKKDEK</sequence>
<comment type="cofactor">
    <cofactor evidence="1 7">
        <name>Mg(2+)</name>
        <dbReference type="ChEBI" id="CHEBI:18420"/>
    </cofactor>
</comment>
<dbReference type="InterPro" id="IPR036649">
    <property type="entry name" value="Pyrophosphatase_sf"/>
</dbReference>
<feature type="binding site" evidence="7">
    <location>
        <position position="71"/>
    </location>
    <ligand>
        <name>Mg(2+)</name>
        <dbReference type="ChEBI" id="CHEBI:18420"/>
        <label>1</label>
    </ligand>
</feature>
<comment type="similarity">
    <text evidence="7">Belongs to the PPase family.</text>
</comment>
<comment type="subunit">
    <text evidence="7">Homohexamer.</text>
</comment>
<dbReference type="HAMAP" id="MF_00209">
    <property type="entry name" value="Inorganic_PPase"/>
    <property type="match status" value="1"/>
</dbReference>
<dbReference type="GO" id="GO:0005737">
    <property type="term" value="C:cytoplasm"/>
    <property type="evidence" value="ECO:0007669"/>
    <property type="project" value="UniProtKB-SubCell"/>
</dbReference>
<dbReference type="HOGENOM" id="CLU_073198_1_0_2"/>
<reference evidence="8 9" key="1">
    <citation type="journal article" date="2014" name="Int. J. Syst. Evol. Microbiol.">
        <title>Nitrososphaera viennensis gen. nov., sp. nov., an aerobic and mesophilic, ammonia-oxidizing archaeon from soil and a member of the archaeal phylum Thaumarchaeota.</title>
        <authorList>
            <person name="Stieglmeier M."/>
            <person name="Klingl A."/>
            <person name="Alves R.J."/>
            <person name="Rittmann S.K."/>
            <person name="Melcher M."/>
            <person name="Leisch N."/>
            <person name="Schleper C."/>
        </authorList>
    </citation>
    <scope>NUCLEOTIDE SEQUENCE [LARGE SCALE GENOMIC DNA]</scope>
    <source>
        <strain evidence="8">EN76</strain>
    </source>
</reference>
<dbReference type="NCBIfam" id="NF002317">
    <property type="entry name" value="PRK01250.1"/>
    <property type="match status" value="1"/>
</dbReference>
<dbReference type="PROSITE" id="PS00387">
    <property type="entry name" value="PPASE"/>
    <property type="match status" value="1"/>
</dbReference>
<dbReference type="EC" id="3.6.1.1" evidence="7"/>
<evidence type="ECO:0000256" key="6">
    <source>
        <dbReference type="ARBA" id="ARBA00047820"/>
    </source>
</evidence>
<feature type="binding site" evidence="7">
    <location>
        <position position="103"/>
    </location>
    <ligand>
        <name>Mg(2+)</name>
        <dbReference type="ChEBI" id="CHEBI:18420"/>
        <label>1</label>
    </ligand>
</feature>
<dbReference type="FunFam" id="3.90.80.10:FF:000003">
    <property type="entry name" value="Inorganic pyrophosphatase"/>
    <property type="match status" value="1"/>
</dbReference>
<dbReference type="OrthoDB" id="134160at2157"/>
<feature type="binding site" evidence="7">
    <location>
        <position position="30"/>
    </location>
    <ligand>
        <name>substrate</name>
    </ligand>
</feature>
<evidence type="ECO:0000256" key="2">
    <source>
        <dbReference type="ARBA" id="ARBA00022490"/>
    </source>
</evidence>
<feature type="binding site" evidence="7">
    <location>
        <position position="142"/>
    </location>
    <ligand>
        <name>substrate</name>
    </ligand>
</feature>
<keyword evidence="9" id="KW-1185">Reference proteome</keyword>
<dbReference type="Pfam" id="PF00719">
    <property type="entry name" value="Pyrophosphatase"/>
    <property type="match status" value="1"/>
</dbReference>
<dbReference type="InterPro" id="IPR008162">
    <property type="entry name" value="Pyrophosphatase"/>
</dbReference>
<comment type="function">
    <text evidence="7">Catalyzes the hydrolysis of inorganic pyrophosphate (PPi) forming two phosphate ions.</text>
</comment>
<evidence type="ECO:0000313" key="9">
    <source>
        <dbReference type="Proteomes" id="UP000027093"/>
    </source>
</evidence>
<dbReference type="RefSeq" id="WP_075055500.1">
    <property type="nucleotide sequence ID" value="NZ_CP007536.1"/>
</dbReference>
<dbReference type="CDD" id="cd00412">
    <property type="entry name" value="pyrophosphatase"/>
    <property type="match status" value="1"/>
</dbReference>
<dbReference type="Gene3D" id="3.90.80.10">
    <property type="entry name" value="Inorganic pyrophosphatase"/>
    <property type="match status" value="1"/>
</dbReference>
<evidence type="ECO:0000256" key="3">
    <source>
        <dbReference type="ARBA" id="ARBA00022723"/>
    </source>
</evidence>
<dbReference type="GO" id="GO:0004427">
    <property type="term" value="F:inorganic diphosphate phosphatase activity"/>
    <property type="evidence" value="ECO:0007669"/>
    <property type="project" value="UniProtKB-UniRule"/>
</dbReference>
<evidence type="ECO:0000256" key="7">
    <source>
        <dbReference type="HAMAP-Rule" id="MF_00209"/>
    </source>
</evidence>
<dbReference type="SUPFAM" id="SSF50324">
    <property type="entry name" value="Inorganic pyrophosphatase"/>
    <property type="match status" value="1"/>
</dbReference>
<keyword evidence="2 7" id="KW-0963">Cytoplasm</keyword>
<dbReference type="EMBL" id="CP007536">
    <property type="protein sequence ID" value="AIC16824.1"/>
    <property type="molecule type" value="Genomic_DNA"/>
</dbReference>
<dbReference type="STRING" id="926571.NVIE_025540"/>
<evidence type="ECO:0000256" key="5">
    <source>
        <dbReference type="ARBA" id="ARBA00022842"/>
    </source>
</evidence>
<dbReference type="AlphaFoldDB" id="A0A060HJW0"/>
<accession>A0A060HJW0</accession>
<evidence type="ECO:0000256" key="1">
    <source>
        <dbReference type="ARBA" id="ARBA00001946"/>
    </source>
</evidence>
<dbReference type="GO" id="GO:0000287">
    <property type="term" value="F:magnesium ion binding"/>
    <property type="evidence" value="ECO:0007669"/>
    <property type="project" value="UniProtKB-UniRule"/>
</dbReference>
<evidence type="ECO:0000256" key="4">
    <source>
        <dbReference type="ARBA" id="ARBA00022801"/>
    </source>
</evidence>
<keyword evidence="3 7" id="KW-0479">Metal-binding</keyword>
<feature type="binding site" evidence="7">
    <location>
        <position position="66"/>
    </location>
    <ligand>
        <name>Mg(2+)</name>
        <dbReference type="ChEBI" id="CHEBI:18420"/>
        <label>1</label>
    </ligand>
</feature>
<dbReference type="PANTHER" id="PTHR10286">
    <property type="entry name" value="INORGANIC PYROPHOSPHATASE"/>
    <property type="match status" value="1"/>
</dbReference>
<dbReference type="KEGG" id="nvn:NVIE_025540"/>
<keyword evidence="4 7" id="KW-0378">Hydrolase</keyword>
<feature type="binding site" evidence="7">
    <location>
        <position position="56"/>
    </location>
    <ligand>
        <name>substrate</name>
    </ligand>
</feature>
<proteinExistence type="inferred from homology"/>
<dbReference type="Proteomes" id="UP000027093">
    <property type="component" value="Chromosome"/>
</dbReference>